<dbReference type="InterPro" id="IPR013083">
    <property type="entry name" value="Znf_RING/FYVE/PHD"/>
</dbReference>
<dbReference type="GO" id="GO:0008270">
    <property type="term" value="F:zinc ion binding"/>
    <property type="evidence" value="ECO:0007669"/>
    <property type="project" value="UniProtKB-KW"/>
</dbReference>
<dbReference type="InterPro" id="IPR001841">
    <property type="entry name" value="Znf_RING"/>
</dbReference>
<evidence type="ECO:0000256" key="3">
    <source>
        <dbReference type="ARBA" id="ARBA00022833"/>
    </source>
</evidence>
<dbReference type="Gene3D" id="3.30.40.10">
    <property type="entry name" value="Zinc/RING finger domain, C3HC4 (zinc finger)"/>
    <property type="match status" value="1"/>
</dbReference>
<keyword evidence="3" id="KW-0862">Zinc</keyword>
<dbReference type="SUPFAM" id="SSF57850">
    <property type="entry name" value="RING/U-box"/>
    <property type="match status" value="1"/>
</dbReference>
<accession>A0AAE0RW79</accession>
<dbReference type="Gene3D" id="3.30.160.60">
    <property type="entry name" value="Classic Zinc Finger"/>
    <property type="match status" value="1"/>
</dbReference>
<evidence type="ECO:0000313" key="8">
    <source>
        <dbReference type="EMBL" id="KAK3580808.1"/>
    </source>
</evidence>
<dbReference type="CDD" id="cd19757">
    <property type="entry name" value="Bbox1"/>
    <property type="match status" value="1"/>
</dbReference>
<feature type="domain" description="B box-type" evidence="7">
    <location>
        <begin position="254"/>
        <end position="304"/>
    </location>
</feature>
<dbReference type="PROSITE" id="PS00518">
    <property type="entry name" value="ZF_RING_1"/>
    <property type="match status" value="1"/>
</dbReference>
<dbReference type="EMBL" id="JAEAOA010001501">
    <property type="protein sequence ID" value="KAK3580808.1"/>
    <property type="molecule type" value="Genomic_DNA"/>
</dbReference>
<comment type="caution">
    <text evidence="8">The sequence shown here is derived from an EMBL/GenBank/DDBJ whole genome shotgun (WGS) entry which is preliminary data.</text>
</comment>
<dbReference type="PANTHER" id="PTHR25462">
    <property type="entry name" value="BONUS, ISOFORM C-RELATED"/>
    <property type="match status" value="1"/>
</dbReference>
<organism evidence="8 9">
    <name type="scientific">Potamilus streckersoni</name>
    <dbReference type="NCBI Taxonomy" id="2493646"/>
    <lineage>
        <taxon>Eukaryota</taxon>
        <taxon>Metazoa</taxon>
        <taxon>Spiralia</taxon>
        <taxon>Lophotrochozoa</taxon>
        <taxon>Mollusca</taxon>
        <taxon>Bivalvia</taxon>
        <taxon>Autobranchia</taxon>
        <taxon>Heteroconchia</taxon>
        <taxon>Palaeoheterodonta</taxon>
        <taxon>Unionida</taxon>
        <taxon>Unionoidea</taxon>
        <taxon>Unionidae</taxon>
        <taxon>Ambleminae</taxon>
        <taxon>Lampsilini</taxon>
        <taxon>Potamilus</taxon>
    </lineage>
</organism>
<keyword evidence="2 4" id="KW-0863">Zinc-finger</keyword>
<evidence type="ECO:0000256" key="5">
    <source>
        <dbReference type="SAM" id="MobiDB-lite"/>
    </source>
</evidence>
<feature type="domain" description="RING-type" evidence="6">
    <location>
        <begin position="167"/>
        <end position="218"/>
    </location>
</feature>
<dbReference type="SMART" id="SM00184">
    <property type="entry name" value="RING"/>
    <property type="match status" value="1"/>
</dbReference>
<keyword evidence="1" id="KW-0479">Metal-binding</keyword>
<dbReference type="PANTHER" id="PTHR25462:SF296">
    <property type="entry name" value="MEIOTIC P26, ISOFORM F"/>
    <property type="match status" value="1"/>
</dbReference>
<protein>
    <submittedName>
        <fullName evidence="8">Uncharacterized protein</fullName>
    </submittedName>
</protein>
<dbReference type="InterPro" id="IPR011042">
    <property type="entry name" value="6-blade_b-propeller_TolB-like"/>
</dbReference>
<proteinExistence type="predicted"/>
<evidence type="ECO:0000259" key="7">
    <source>
        <dbReference type="PROSITE" id="PS50119"/>
    </source>
</evidence>
<name>A0AAE0RW79_9BIVA</name>
<evidence type="ECO:0000256" key="2">
    <source>
        <dbReference type="ARBA" id="ARBA00022771"/>
    </source>
</evidence>
<dbReference type="InterPro" id="IPR047153">
    <property type="entry name" value="TRIM45/56/19-like"/>
</dbReference>
<sequence length="810" mass="91686">MEQIVELYEPQTTTGRGNIFDSKDLSFIKTLRYVESPVPESPKKFSQREAKVFTPKSSIVGTPKPNGKVEPTPREDRSATSQTNPLPGIRQGSRTSSRDIITNDTPVTTDDIGDKTRVRTPKTKPTRAQPKERENSATYGRPPQLEASIRTEKKPPSQKPIEEAILCPMCLEILRIPKFLICLHNICKRCLNGHIGKTVDKRGPTKAPALTYNCPVCDTKCPAPEQSKDPDRWADLLPRNFFLDTYTRVLSAKNGTSICDPCERRKERILANSWCTECCEFFCDNCMNVHGGFEQFLNHSVLTVEQVKDNGDEALPRYEICHEHKDKITLFCIDHQAPCCTNCVARKHRKCENVVTVEEEFRVLNGKGEFSHLSKLLKEYTTTSADQLANRKRLMHELELKKFEIVGKIRTIRQNVEETFRDLEEKILTSFSNFHRTEMDKLKVQTTNCDNIHKAISNASILFDTYQEEGCESQLLALSTKVRIECEKYESTLTDIQKRLEKVDYSFTVDKTVEDLLKGVRQLGTINVTRSSDKVPQITANPFKKGIAREIGKIRVWLPGDRGHCNITSGIYLDDSRLLLVDYDNFKIKLFSEKGRVLGKLTLQGKPSDITMIDEENFAITIPSSNSVQFISLSGNTILEGKTIEMAKMYHGLAYYGNKLYMVSSTGITICSIDGTEIQTIKPNKAGDPISLSPAYIKVSNETIFVSDHEKNCLTALTPQGALLYAYTAEDLIYPVGVDTDNQGNVYICCKNSMCVHQLSPDGTRVKNILTERDKMENPLAIGFHRFRNKFFITEAKGLNKDYIRIFQLV</sequence>
<feature type="compositionally biased region" description="Basic and acidic residues" evidence="5">
    <location>
        <begin position="41"/>
        <end position="51"/>
    </location>
</feature>
<dbReference type="PROSITE" id="PS50089">
    <property type="entry name" value="ZF_RING_2"/>
    <property type="match status" value="1"/>
</dbReference>
<dbReference type="PROSITE" id="PS50119">
    <property type="entry name" value="ZF_BBOX"/>
    <property type="match status" value="1"/>
</dbReference>
<feature type="compositionally biased region" description="Polar residues" evidence="5">
    <location>
        <begin position="92"/>
        <end position="108"/>
    </location>
</feature>
<reference evidence="8" key="2">
    <citation type="journal article" date="2021" name="Genome Biol. Evol.">
        <title>Developing a high-quality reference genome for a parasitic bivalve with doubly uniparental inheritance (Bivalvia: Unionida).</title>
        <authorList>
            <person name="Smith C.H."/>
        </authorList>
    </citation>
    <scope>NUCLEOTIDE SEQUENCE</scope>
    <source>
        <strain evidence="8">CHS0354</strain>
        <tissue evidence="8">Mantle</tissue>
    </source>
</reference>
<evidence type="ECO:0000256" key="4">
    <source>
        <dbReference type="PROSITE-ProRule" id="PRU00024"/>
    </source>
</evidence>
<feature type="region of interest" description="Disordered" evidence="5">
    <location>
        <begin position="36"/>
        <end position="158"/>
    </location>
</feature>
<keyword evidence="9" id="KW-1185">Reference proteome</keyword>
<reference evidence="8" key="1">
    <citation type="journal article" date="2021" name="Genome Biol. Evol.">
        <title>A High-Quality Reference Genome for a Parasitic Bivalve with Doubly Uniparental Inheritance (Bivalvia: Unionida).</title>
        <authorList>
            <person name="Smith C.H."/>
        </authorList>
    </citation>
    <scope>NUCLEOTIDE SEQUENCE</scope>
    <source>
        <strain evidence="8">CHS0354</strain>
    </source>
</reference>
<evidence type="ECO:0000313" key="9">
    <source>
        <dbReference type="Proteomes" id="UP001195483"/>
    </source>
</evidence>
<gene>
    <name evidence="8" type="ORF">CHS0354_025151</name>
</gene>
<reference evidence="8" key="3">
    <citation type="submission" date="2023-05" db="EMBL/GenBank/DDBJ databases">
        <authorList>
            <person name="Smith C.H."/>
        </authorList>
    </citation>
    <scope>NUCLEOTIDE SEQUENCE</scope>
    <source>
        <strain evidence="8">CHS0354</strain>
        <tissue evidence="8">Mantle</tissue>
    </source>
</reference>
<dbReference type="InterPro" id="IPR017907">
    <property type="entry name" value="Znf_RING_CS"/>
</dbReference>
<dbReference type="Proteomes" id="UP001195483">
    <property type="component" value="Unassembled WGS sequence"/>
</dbReference>
<dbReference type="SUPFAM" id="SSF101898">
    <property type="entry name" value="NHL repeat"/>
    <property type="match status" value="1"/>
</dbReference>
<dbReference type="Gene3D" id="2.120.10.30">
    <property type="entry name" value="TolB, C-terminal domain"/>
    <property type="match status" value="1"/>
</dbReference>
<dbReference type="InterPro" id="IPR000315">
    <property type="entry name" value="Znf_B-box"/>
</dbReference>
<evidence type="ECO:0000259" key="6">
    <source>
        <dbReference type="PROSITE" id="PS50089"/>
    </source>
</evidence>
<evidence type="ECO:0000256" key="1">
    <source>
        <dbReference type="ARBA" id="ARBA00022723"/>
    </source>
</evidence>
<dbReference type="AlphaFoldDB" id="A0AAE0RW79"/>